<evidence type="ECO:0000313" key="4">
    <source>
        <dbReference type="Proteomes" id="UP001148932"/>
    </source>
</evidence>
<protein>
    <submittedName>
        <fullName evidence="3">Uncharacterized protein</fullName>
    </submittedName>
</protein>
<feature type="compositionally biased region" description="Basic and acidic residues" evidence="2">
    <location>
        <begin position="132"/>
        <end position="143"/>
    </location>
</feature>
<reference evidence="3" key="1">
    <citation type="submission" date="2022-10" db="EMBL/GenBank/DDBJ databases">
        <title>Description of microaerobic benzene degrading bacteria.</title>
        <authorList>
            <person name="Bedics A."/>
            <person name="Tancsics A."/>
            <person name="Banerjee S."/>
        </authorList>
    </citation>
    <scope>NUCLEOTIDE SEQUENCE</scope>
    <source>
        <strain evidence="3">D2M1</strain>
    </source>
</reference>
<keyword evidence="1" id="KW-0175">Coiled coil</keyword>
<feature type="coiled-coil region" evidence="1">
    <location>
        <begin position="307"/>
        <end position="342"/>
    </location>
</feature>
<name>A0ABT5RWT0_9BURK</name>
<dbReference type="Proteomes" id="UP001148932">
    <property type="component" value="Unassembled WGS sequence"/>
</dbReference>
<evidence type="ECO:0000313" key="3">
    <source>
        <dbReference type="EMBL" id="MDD2178166.1"/>
    </source>
</evidence>
<evidence type="ECO:0000256" key="2">
    <source>
        <dbReference type="SAM" id="MobiDB-lite"/>
    </source>
</evidence>
<proteinExistence type="predicted"/>
<dbReference type="RefSeq" id="WP_274110605.1">
    <property type="nucleotide sequence ID" value="NZ_JAPCKI010000006.1"/>
</dbReference>
<feature type="region of interest" description="Disordered" evidence="2">
    <location>
        <begin position="132"/>
        <end position="151"/>
    </location>
</feature>
<keyword evidence="4" id="KW-1185">Reference proteome</keyword>
<gene>
    <name evidence="3" type="ORF">OIN59_12040</name>
</gene>
<accession>A0ABT5RWT0</accession>
<evidence type="ECO:0000256" key="1">
    <source>
        <dbReference type="SAM" id="Coils"/>
    </source>
</evidence>
<dbReference type="EMBL" id="JAPCKI010000006">
    <property type="protein sequence ID" value="MDD2178166.1"/>
    <property type="molecule type" value="Genomic_DNA"/>
</dbReference>
<organism evidence="3 4">
    <name type="scientific">Acidovorax benzenivorans</name>
    <dbReference type="NCBI Taxonomy" id="2987520"/>
    <lineage>
        <taxon>Bacteria</taxon>
        <taxon>Pseudomonadati</taxon>
        <taxon>Pseudomonadota</taxon>
        <taxon>Betaproteobacteria</taxon>
        <taxon>Burkholderiales</taxon>
        <taxon>Comamonadaceae</taxon>
        <taxon>Acidovorax</taxon>
    </lineage>
</organism>
<sequence length="412" mass="45972">MKRSELYGLVWKTPLRHLGPQLGLSDVGLSKLCRRYNIPVPPVGFWTRHAAGKPSLPTPLPQADEDAVIRLPEEGMTAARSADATRFQQVRQTFSRAKDGIAVSPIEIPTSLDNCHPLVARTARFFRSIEREEQKRARDRERAAGQGRPFFGGITGHHMSMGRYITDGGCLRITATTANIDWILRFHEALLRGLIAGGCQIVASGKGSRNTVDIRRAGGSIRLNFAEQAEKIIKPPRKGVFYEPAEYRALDAYKLKLERDWSAIARQWTGTREQMEQRLPEITQALIAFPEAEALRSKLVAEEAAMRAKVRQEADLARQIAAAAEEARAKRREARASQLQRALAVGEAFGDYHRVLDMLSRLEVIAGNKSEDEALHTWIALVRDSLKDPVHGLADALRAEGAALDRPLWWPE</sequence>
<comment type="caution">
    <text evidence="3">The sequence shown here is derived from an EMBL/GenBank/DDBJ whole genome shotgun (WGS) entry which is preliminary data.</text>
</comment>